<gene>
    <name evidence="1" type="ORF">LCGC14_2676160</name>
</gene>
<name>A0A0F8ZMN4_9ZZZZ</name>
<comment type="caution">
    <text evidence="1">The sequence shown here is derived from an EMBL/GenBank/DDBJ whole genome shotgun (WGS) entry which is preliminary data.</text>
</comment>
<sequence>MEVTLKNRDIDQGLVLVTDFVKRGLPVKLSFAIAKTTRRLKEVIEVVTDERKKLIEKHQLLDVDGKRTLDEAGNIQFSDPVAFADDFRELMKQENTVDVHQVDYEKLTKMKDMDGKFIRPSPEEMEGLLLLQMIKEPEEDKEEEEGG</sequence>
<dbReference type="EMBL" id="LAZR01047058">
    <property type="protein sequence ID" value="KKK95103.1"/>
    <property type="molecule type" value="Genomic_DNA"/>
</dbReference>
<accession>A0A0F8ZMN4</accession>
<dbReference type="AlphaFoldDB" id="A0A0F8ZMN4"/>
<reference evidence="1" key="1">
    <citation type="journal article" date="2015" name="Nature">
        <title>Complex archaea that bridge the gap between prokaryotes and eukaryotes.</title>
        <authorList>
            <person name="Spang A."/>
            <person name="Saw J.H."/>
            <person name="Jorgensen S.L."/>
            <person name="Zaremba-Niedzwiedzka K."/>
            <person name="Martijn J."/>
            <person name="Lind A.E."/>
            <person name="van Eijk R."/>
            <person name="Schleper C."/>
            <person name="Guy L."/>
            <person name="Ettema T.J."/>
        </authorList>
    </citation>
    <scope>NUCLEOTIDE SEQUENCE</scope>
</reference>
<protein>
    <submittedName>
        <fullName evidence="1">Uncharacterized protein</fullName>
    </submittedName>
</protein>
<organism evidence="1">
    <name type="scientific">marine sediment metagenome</name>
    <dbReference type="NCBI Taxonomy" id="412755"/>
    <lineage>
        <taxon>unclassified sequences</taxon>
        <taxon>metagenomes</taxon>
        <taxon>ecological metagenomes</taxon>
    </lineage>
</organism>
<evidence type="ECO:0000313" key="1">
    <source>
        <dbReference type="EMBL" id="KKK95103.1"/>
    </source>
</evidence>
<proteinExistence type="predicted"/>